<feature type="compositionally biased region" description="Polar residues" evidence="1">
    <location>
        <begin position="164"/>
        <end position="175"/>
    </location>
</feature>
<dbReference type="EMBL" id="JBITWC010000004">
    <property type="protein sequence ID" value="MFI8749070.1"/>
    <property type="molecule type" value="Genomic_DNA"/>
</dbReference>
<sequence length="196" mass="21887">MNIYHSRCFQIITFITYNILAVLAYWGWLALGNEREKIVSSFNFIKDVDPSGFLIFAGIAAGITYKAKSLIYYRNFAFMFGFAFAIAQAITAAMTDMENNPETYNLEISLLAIIIVCGAGFIIFSVLAMLAHSKEMERPSLAVKGEPKTDDVVINLNINLDLSAKNDASQPSPVSSDPAPGPRYLRSLVRRFRVRR</sequence>
<reference evidence="3 4" key="1">
    <citation type="submission" date="2024-10" db="EMBL/GenBank/DDBJ databases">
        <title>The Natural Products Discovery Center: Release of the First 8490 Sequenced Strains for Exploring Actinobacteria Biosynthetic Diversity.</title>
        <authorList>
            <person name="Kalkreuter E."/>
            <person name="Kautsar S.A."/>
            <person name="Yang D."/>
            <person name="Bader C.D."/>
            <person name="Teijaro C.N."/>
            <person name="Fluegel L."/>
            <person name="Davis C.M."/>
            <person name="Simpson J.R."/>
            <person name="Lauterbach L."/>
            <person name="Steele A.D."/>
            <person name="Gui C."/>
            <person name="Meng S."/>
            <person name="Li G."/>
            <person name="Viehrig K."/>
            <person name="Ye F."/>
            <person name="Su P."/>
            <person name="Kiefer A.F."/>
            <person name="Nichols A."/>
            <person name="Cepeda A.J."/>
            <person name="Yan W."/>
            <person name="Fan B."/>
            <person name="Jiang Y."/>
            <person name="Adhikari A."/>
            <person name="Zheng C.-J."/>
            <person name="Schuster L."/>
            <person name="Cowan T.M."/>
            <person name="Smanski M.J."/>
            <person name="Chevrette M.G."/>
            <person name="De Carvalho L.P.S."/>
            <person name="Shen B."/>
        </authorList>
    </citation>
    <scope>NUCLEOTIDE SEQUENCE [LARGE SCALE GENOMIC DNA]</scope>
    <source>
        <strain evidence="3 4">NPDC077409</strain>
    </source>
</reference>
<dbReference type="Proteomes" id="UP001614338">
    <property type="component" value="Unassembled WGS sequence"/>
</dbReference>
<feature type="region of interest" description="Disordered" evidence="1">
    <location>
        <begin position="164"/>
        <end position="183"/>
    </location>
</feature>
<keyword evidence="2" id="KW-1133">Transmembrane helix</keyword>
<accession>A0ABW8BPD3</accession>
<feature type="transmembrane region" description="Helical" evidence="2">
    <location>
        <begin position="72"/>
        <end position="90"/>
    </location>
</feature>
<proteinExistence type="predicted"/>
<evidence type="ECO:0000313" key="3">
    <source>
        <dbReference type="EMBL" id="MFI8749070.1"/>
    </source>
</evidence>
<keyword evidence="2" id="KW-0812">Transmembrane</keyword>
<keyword evidence="2" id="KW-0472">Membrane</keyword>
<name>A0ABW8BPD3_9GAMM</name>
<organism evidence="3 4">
    <name type="scientific">Vreelandella lionensis</name>
    <dbReference type="NCBI Taxonomy" id="1144478"/>
    <lineage>
        <taxon>Bacteria</taxon>
        <taxon>Pseudomonadati</taxon>
        <taxon>Pseudomonadota</taxon>
        <taxon>Gammaproteobacteria</taxon>
        <taxon>Oceanospirillales</taxon>
        <taxon>Halomonadaceae</taxon>
        <taxon>Vreelandella</taxon>
    </lineage>
</organism>
<keyword evidence="4" id="KW-1185">Reference proteome</keyword>
<feature type="transmembrane region" description="Helical" evidence="2">
    <location>
        <begin position="110"/>
        <end position="131"/>
    </location>
</feature>
<evidence type="ECO:0000256" key="1">
    <source>
        <dbReference type="SAM" id="MobiDB-lite"/>
    </source>
</evidence>
<feature type="transmembrane region" description="Helical" evidence="2">
    <location>
        <begin position="7"/>
        <end position="28"/>
    </location>
</feature>
<evidence type="ECO:0000313" key="4">
    <source>
        <dbReference type="Proteomes" id="UP001614338"/>
    </source>
</evidence>
<dbReference type="RefSeq" id="WP_399842293.1">
    <property type="nucleotide sequence ID" value="NZ_JBITWC010000004.1"/>
</dbReference>
<comment type="caution">
    <text evidence="3">The sequence shown here is derived from an EMBL/GenBank/DDBJ whole genome shotgun (WGS) entry which is preliminary data.</text>
</comment>
<protein>
    <submittedName>
        <fullName evidence="3">Uncharacterized protein</fullName>
    </submittedName>
</protein>
<gene>
    <name evidence="3" type="ORF">ACIGG6_03540</name>
</gene>
<evidence type="ECO:0000256" key="2">
    <source>
        <dbReference type="SAM" id="Phobius"/>
    </source>
</evidence>